<dbReference type="KEGG" id="hro:HELRODRAFT_159625"/>
<keyword evidence="7" id="KW-1185">Reference proteome</keyword>
<reference evidence="5 7" key="2">
    <citation type="journal article" date="2013" name="Nature">
        <title>Insights into bilaterian evolution from three spiralian genomes.</title>
        <authorList>
            <person name="Simakov O."/>
            <person name="Marletaz F."/>
            <person name="Cho S.J."/>
            <person name="Edsinger-Gonzales E."/>
            <person name="Havlak P."/>
            <person name="Hellsten U."/>
            <person name="Kuo D.H."/>
            <person name="Larsson T."/>
            <person name="Lv J."/>
            <person name="Arendt D."/>
            <person name="Savage R."/>
            <person name="Osoegawa K."/>
            <person name="de Jong P."/>
            <person name="Grimwood J."/>
            <person name="Chapman J.A."/>
            <person name="Shapiro H."/>
            <person name="Aerts A."/>
            <person name="Otillar R.P."/>
            <person name="Terry A.Y."/>
            <person name="Boore J.L."/>
            <person name="Grigoriev I.V."/>
            <person name="Lindberg D.R."/>
            <person name="Seaver E.C."/>
            <person name="Weisblat D.A."/>
            <person name="Putnam N.H."/>
            <person name="Rokhsar D.S."/>
        </authorList>
    </citation>
    <scope>NUCLEOTIDE SEQUENCE</scope>
</reference>
<dbReference type="GO" id="GO:0019212">
    <property type="term" value="F:phosphatase inhibitor activity"/>
    <property type="evidence" value="ECO:0000318"/>
    <property type="project" value="GO_Central"/>
</dbReference>
<dbReference type="PANTHER" id="PTHR15111">
    <property type="entry name" value="RNA POLYMERASE II SUBUNIT 5-MEDIATING PROTEIN NNX3"/>
    <property type="match status" value="1"/>
</dbReference>
<dbReference type="InParanoid" id="T1EP93"/>
<feature type="region of interest" description="Disordered" evidence="4">
    <location>
        <begin position="195"/>
        <end position="227"/>
    </location>
</feature>
<dbReference type="InterPro" id="IPR004127">
    <property type="entry name" value="Prefoldin_subunit_alpha"/>
</dbReference>
<evidence type="ECO:0000256" key="1">
    <source>
        <dbReference type="ARBA" id="ARBA00004123"/>
    </source>
</evidence>
<dbReference type="GeneID" id="20198393"/>
<sequence>MALNVDGLKRLQEATEQVLTETQSKIDKLNLMLQDYCSLKERLITLPDKLSYQILAPFGKLGFMHGQLINTNQITILLGDNWFVRTSAKHASGIIERRISNLELQIGELKKQKNLIKPRQQFTSEYLLENNECVEIKEECNDEEDSKWRERHKENLRKSKEKQIHTGKSTSNTEDVQENDESKLWKILEELEEKEDNYLEVPGNVESDEQKNTDTQSNEDDTLKNENSDILQNYDDLYNDLFTNKKTAETESSSSLGRVIAGEVQTKNKKSVSWEDEENEKEIKDLHSTENYDNVVADDDSDEDEEDSDDANQSITAASHHSSGSTIETPGDIYPLYISKPKSILKKTFNNEKAGEENNVCSNANIKLTSEVHKKAPAKIEKNEHTVDVAGPSIEACSSFVVERDVAPSTSNSVFKDEIPRKDNIRISKFKANRLKK</sequence>
<accession>T1EP93</accession>
<evidence type="ECO:0000256" key="2">
    <source>
        <dbReference type="ARBA" id="ARBA00023242"/>
    </source>
</evidence>
<dbReference type="GO" id="GO:2001243">
    <property type="term" value="P:negative regulation of intrinsic apoptotic signaling pathway"/>
    <property type="evidence" value="ECO:0000318"/>
    <property type="project" value="GO_Central"/>
</dbReference>
<organism evidence="6 7">
    <name type="scientific">Helobdella robusta</name>
    <name type="common">Californian leech</name>
    <dbReference type="NCBI Taxonomy" id="6412"/>
    <lineage>
        <taxon>Eukaryota</taxon>
        <taxon>Metazoa</taxon>
        <taxon>Spiralia</taxon>
        <taxon>Lophotrochozoa</taxon>
        <taxon>Annelida</taxon>
        <taxon>Clitellata</taxon>
        <taxon>Hirudinea</taxon>
        <taxon>Rhynchobdellida</taxon>
        <taxon>Glossiphoniidae</taxon>
        <taxon>Helobdella</taxon>
    </lineage>
</organism>
<dbReference type="Gene3D" id="1.10.287.370">
    <property type="match status" value="1"/>
</dbReference>
<dbReference type="GO" id="GO:0000122">
    <property type="term" value="P:negative regulation of transcription by RNA polymerase II"/>
    <property type="evidence" value="ECO:0000318"/>
    <property type="project" value="GO_Central"/>
</dbReference>
<feature type="compositionally biased region" description="Basic and acidic residues" evidence="4">
    <location>
        <begin position="146"/>
        <end position="164"/>
    </location>
</feature>
<dbReference type="Pfam" id="PF02996">
    <property type="entry name" value="Prefoldin"/>
    <property type="match status" value="1"/>
</dbReference>
<feature type="compositionally biased region" description="Acidic residues" evidence="4">
    <location>
        <begin position="296"/>
        <end position="310"/>
    </location>
</feature>
<feature type="region of interest" description="Disordered" evidence="4">
    <location>
        <begin position="265"/>
        <end position="334"/>
    </location>
</feature>
<reference evidence="6" key="3">
    <citation type="submission" date="2015-06" db="UniProtKB">
        <authorList>
            <consortium name="EnsemblMetazoa"/>
        </authorList>
    </citation>
    <scope>IDENTIFICATION</scope>
</reference>
<dbReference type="InterPro" id="IPR009053">
    <property type="entry name" value="Prefoldin"/>
</dbReference>
<gene>
    <name evidence="6" type="primary">20198393</name>
    <name evidence="5" type="ORF">HELRODRAFT_159625</name>
</gene>
<dbReference type="EMBL" id="AMQM01000288">
    <property type="status" value="NOT_ANNOTATED_CDS"/>
    <property type="molecule type" value="Genomic_DNA"/>
</dbReference>
<dbReference type="InterPro" id="IPR052255">
    <property type="entry name" value="RNA_pol_II_subunit5-mediator"/>
</dbReference>
<dbReference type="OMA" id="ICEVGYF"/>
<dbReference type="PANTHER" id="PTHR15111:SF0">
    <property type="entry name" value="UNCONVENTIONAL PREFOLDIN RPB5 INTERACTOR 1"/>
    <property type="match status" value="1"/>
</dbReference>
<dbReference type="eggNOG" id="KOG3130">
    <property type="taxonomic scope" value="Eukaryota"/>
</dbReference>
<evidence type="ECO:0000313" key="5">
    <source>
        <dbReference type="EMBL" id="ESO13030.1"/>
    </source>
</evidence>
<dbReference type="CTD" id="20198393"/>
<dbReference type="GO" id="GO:0003714">
    <property type="term" value="F:transcription corepressor activity"/>
    <property type="evidence" value="ECO:0000318"/>
    <property type="project" value="GO_Central"/>
</dbReference>
<comment type="similarity">
    <text evidence="3">Belongs to the RNA polymerase II subunit 5-mediating protein family.</text>
</comment>
<proteinExistence type="inferred from homology"/>
<dbReference type="STRING" id="6412.T1EP93"/>
<dbReference type="EMBL" id="KB095811">
    <property type="protein sequence ID" value="ESO13030.1"/>
    <property type="molecule type" value="Genomic_DNA"/>
</dbReference>
<comment type="subcellular location">
    <subcellularLocation>
        <location evidence="1">Nucleus</location>
    </subcellularLocation>
</comment>
<evidence type="ECO:0000256" key="3">
    <source>
        <dbReference type="ARBA" id="ARBA00038295"/>
    </source>
</evidence>
<dbReference type="EnsemblMetazoa" id="HelroT159625">
    <property type="protein sequence ID" value="HelroP159625"/>
    <property type="gene ID" value="HelroG159625"/>
</dbReference>
<evidence type="ECO:0000256" key="4">
    <source>
        <dbReference type="SAM" id="MobiDB-lite"/>
    </source>
</evidence>
<dbReference type="HOGENOM" id="CLU_627430_0_0_1"/>
<dbReference type="GO" id="GO:0042771">
    <property type="term" value="P:intrinsic apoptotic signaling pathway in response to DNA damage by p53 class mediator"/>
    <property type="evidence" value="ECO:0000318"/>
    <property type="project" value="GO_Central"/>
</dbReference>
<keyword evidence="2" id="KW-0539">Nucleus</keyword>
<protein>
    <recommendedName>
        <fullName evidence="8">Unconventional prefoldin RPB5 interactor</fullName>
    </recommendedName>
</protein>
<dbReference type="Proteomes" id="UP000015101">
    <property type="component" value="Unassembled WGS sequence"/>
</dbReference>
<dbReference type="GO" id="GO:0003682">
    <property type="term" value="F:chromatin binding"/>
    <property type="evidence" value="ECO:0000318"/>
    <property type="project" value="GO_Central"/>
</dbReference>
<dbReference type="SUPFAM" id="SSF46579">
    <property type="entry name" value="Prefoldin"/>
    <property type="match status" value="1"/>
</dbReference>
<dbReference type="CDD" id="cd23159">
    <property type="entry name" value="Prefoldin_URI1"/>
    <property type="match status" value="1"/>
</dbReference>
<reference evidence="7" key="1">
    <citation type="submission" date="2012-12" db="EMBL/GenBank/DDBJ databases">
        <authorList>
            <person name="Hellsten U."/>
            <person name="Grimwood J."/>
            <person name="Chapman J.A."/>
            <person name="Shapiro H."/>
            <person name="Aerts A."/>
            <person name="Otillar R.P."/>
            <person name="Terry A.Y."/>
            <person name="Boore J.L."/>
            <person name="Simakov O."/>
            <person name="Marletaz F."/>
            <person name="Cho S.-J."/>
            <person name="Edsinger-Gonzales E."/>
            <person name="Havlak P."/>
            <person name="Kuo D.-H."/>
            <person name="Larsson T."/>
            <person name="Lv J."/>
            <person name="Arendt D."/>
            <person name="Savage R."/>
            <person name="Osoegawa K."/>
            <person name="de Jong P."/>
            <person name="Lindberg D.R."/>
            <person name="Seaver E.C."/>
            <person name="Weisblat D.A."/>
            <person name="Putnam N.H."/>
            <person name="Grigoriev I.V."/>
            <person name="Rokhsar D.S."/>
        </authorList>
    </citation>
    <scope>NUCLEOTIDE SEQUENCE</scope>
</reference>
<dbReference type="GO" id="GO:0005634">
    <property type="term" value="C:nucleus"/>
    <property type="evidence" value="ECO:0007669"/>
    <property type="project" value="UniProtKB-SubCell"/>
</dbReference>
<dbReference type="OrthoDB" id="21413at2759"/>
<evidence type="ECO:0008006" key="8">
    <source>
        <dbReference type="Google" id="ProtNLM"/>
    </source>
</evidence>
<feature type="compositionally biased region" description="Basic and acidic residues" evidence="4">
    <location>
        <begin position="281"/>
        <end position="290"/>
    </location>
</feature>
<feature type="region of interest" description="Disordered" evidence="4">
    <location>
        <begin position="140"/>
        <end position="180"/>
    </location>
</feature>
<dbReference type="RefSeq" id="XP_009009750.1">
    <property type="nucleotide sequence ID" value="XM_009011502.1"/>
</dbReference>
<feature type="compositionally biased region" description="Polar residues" evidence="4">
    <location>
        <begin position="313"/>
        <end position="328"/>
    </location>
</feature>
<dbReference type="AlphaFoldDB" id="T1EP93"/>
<name>T1EP93_HELRO</name>
<evidence type="ECO:0000313" key="6">
    <source>
        <dbReference type="EnsemblMetazoa" id="HelroP159625"/>
    </source>
</evidence>
<evidence type="ECO:0000313" key="7">
    <source>
        <dbReference type="Proteomes" id="UP000015101"/>
    </source>
</evidence>